<keyword evidence="4 17" id="KW-0813">Transport</keyword>
<keyword evidence="12 17" id="KW-0249">Electron transport</keyword>
<dbReference type="Gene3D" id="1.10.760.10">
    <property type="entry name" value="Cytochrome c-like domain"/>
    <property type="match status" value="2"/>
</dbReference>
<feature type="binding site" description="covalent" evidence="18">
    <location>
        <position position="191"/>
    </location>
    <ligand>
        <name>heme c</name>
        <dbReference type="ChEBI" id="CHEBI:61717"/>
        <label>2</label>
    </ligand>
</feature>
<dbReference type="GO" id="GO:0008121">
    <property type="term" value="F:quinol-cytochrome-c reductase activity"/>
    <property type="evidence" value="ECO:0007669"/>
    <property type="project" value="UniProtKB-UniRule"/>
</dbReference>
<feature type="domain" description="Cytochrome c" evidence="20">
    <location>
        <begin position="175"/>
        <end position="255"/>
    </location>
</feature>
<evidence type="ECO:0000256" key="5">
    <source>
        <dbReference type="ARBA" id="ARBA00022475"/>
    </source>
</evidence>
<evidence type="ECO:0000256" key="10">
    <source>
        <dbReference type="ARBA" id="ARBA00022737"/>
    </source>
</evidence>
<evidence type="ECO:0000256" key="12">
    <source>
        <dbReference type="ARBA" id="ARBA00022982"/>
    </source>
</evidence>
<evidence type="ECO:0000256" key="11">
    <source>
        <dbReference type="ARBA" id="ARBA00022967"/>
    </source>
</evidence>
<evidence type="ECO:0000256" key="2">
    <source>
        <dbReference type="ARBA" id="ARBA00012951"/>
    </source>
</evidence>
<keyword evidence="14 17" id="KW-0408">Iron</keyword>
<keyword evidence="11 17" id="KW-1278">Translocase</keyword>
<feature type="domain" description="Cytochrome c" evidence="20">
    <location>
        <begin position="49"/>
        <end position="159"/>
    </location>
</feature>
<gene>
    <name evidence="21" type="ORF">HNR61_005129</name>
</gene>
<dbReference type="InterPro" id="IPR050597">
    <property type="entry name" value="Cytochrome_c_Oxidase_Subunit"/>
</dbReference>
<comment type="PTM">
    <text evidence="18">Binds 2 heme c groups covalently per subunit.</text>
</comment>
<dbReference type="GO" id="GO:0005506">
    <property type="term" value="F:iron ion binding"/>
    <property type="evidence" value="ECO:0007669"/>
    <property type="project" value="UniProtKB-UniRule"/>
</dbReference>
<keyword evidence="10" id="KW-0677">Repeat</keyword>
<feature type="binding site" description="axial binding residue" evidence="19">
    <location>
        <position position="192"/>
    </location>
    <ligand>
        <name>heme c</name>
        <dbReference type="ChEBI" id="CHEBI:61717"/>
        <label>2</label>
    </ligand>
    <ligandPart>
        <name>Fe</name>
        <dbReference type="ChEBI" id="CHEBI:18248"/>
    </ligandPart>
</feature>
<comment type="subunit">
    <text evidence="17">The cytochrome bc1 complex is composed of a cytochrome b (QcrB), the Rieske iron-sulfur protein (QcrA) and a diheme cytochrome c (QcrC) subunit.</text>
</comment>
<feature type="binding site" description="covalent" evidence="18">
    <location>
        <position position="62"/>
    </location>
    <ligand>
        <name>heme c</name>
        <dbReference type="ChEBI" id="CHEBI:61717"/>
        <label>1</label>
    </ligand>
</feature>
<evidence type="ECO:0000256" key="15">
    <source>
        <dbReference type="ARBA" id="ARBA00023136"/>
    </source>
</evidence>
<keyword evidence="15 17" id="KW-0472">Membrane</keyword>
<keyword evidence="7 17" id="KW-0679">Respiratory chain</keyword>
<evidence type="ECO:0000256" key="3">
    <source>
        <dbReference type="ARBA" id="ARBA00017819"/>
    </source>
</evidence>
<protein>
    <recommendedName>
        <fullName evidence="3 17">Cytochrome bc1 complex cytochrome c subunit</fullName>
        <ecNumber evidence="2 17">7.1.1.8</ecNumber>
    </recommendedName>
</protein>
<evidence type="ECO:0000256" key="13">
    <source>
        <dbReference type="ARBA" id="ARBA00022989"/>
    </source>
</evidence>
<reference evidence="21 22" key="1">
    <citation type="submission" date="2020-08" db="EMBL/GenBank/DDBJ databases">
        <title>Genomic Encyclopedia of Type Strains, Phase IV (KMG-IV): sequencing the most valuable type-strain genomes for metagenomic binning, comparative biology and taxonomic classification.</title>
        <authorList>
            <person name="Goeker M."/>
        </authorList>
    </citation>
    <scope>NUCLEOTIDE SEQUENCE [LARGE SCALE GENOMIC DNA]</scope>
    <source>
        <strain evidence="21 22">DSM 44197</strain>
    </source>
</reference>
<dbReference type="SUPFAM" id="SSF46626">
    <property type="entry name" value="Cytochrome c"/>
    <property type="match status" value="2"/>
</dbReference>
<feature type="binding site" description="axial binding residue" evidence="19">
    <location>
        <position position="66"/>
    </location>
    <ligand>
        <name>heme c</name>
        <dbReference type="ChEBI" id="CHEBI:61717"/>
        <label>1</label>
    </ligand>
    <ligandPart>
        <name>Fe</name>
        <dbReference type="ChEBI" id="CHEBI:18248"/>
    </ligandPart>
</feature>
<evidence type="ECO:0000256" key="1">
    <source>
        <dbReference type="ARBA" id="ARBA00004651"/>
    </source>
</evidence>
<dbReference type="PROSITE" id="PS51007">
    <property type="entry name" value="CYTC"/>
    <property type="match status" value="2"/>
</dbReference>
<accession>A0A7W3LSE9</accession>
<dbReference type="RefSeq" id="WP_182845680.1">
    <property type="nucleotide sequence ID" value="NZ_BAAALP010000088.1"/>
</dbReference>
<dbReference type="EMBL" id="JACJIA010000007">
    <property type="protein sequence ID" value="MBA8953476.1"/>
    <property type="molecule type" value="Genomic_DNA"/>
</dbReference>
<dbReference type="PANTHER" id="PTHR33751">
    <property type="entry name" value="CBB3-TYPE CYTOCHROME C OXIDASE SUBUNIT FIXP"/>
    <property type="match status" value="1"/>
</dbReference>
<keyword evidence="13 17" id="KW-1133">Transmembrane helix</keyword>
<sequence length="303" mass="32055">MKRFTAWRRRPWAGYAVVLAALAAIGVIYAGFTPQSDRAEAANATQAAADLENGRQLYNKNCGSCHGLNAEGTKDAKGKPIAPSLLGVGAASVDFQVSTGRMPAMNPGAQMPRKKPVPDFDTTIRTDYAEPEKREAAEKQKARAEKNLADLREYIQKLGGGPEVPPASAVDPKGGDVAVGGKLFRTNCAQCHSFVGSGGALTGGKYAPPLDRNDVTPTQIYEAMLTGPQAMPVFNDTTLTPKDKQAIIAYLVQTREEPNPGGNGLGRIGPVSEGLAGWLVGIGLLVLAAMWITAKKPKKLKKS</sequence>
<comment type="subcellular location">
    <subcellularLocation>
        <location evidence="1 17">Cell membrane</location>
        <topology evidence="1 17">Multi-pass membrane protein</topology>
    </subcellularLocation>
</comment>
<dbReference type="InterPro" id="IPR009056">
    <property type="entry name" value="Cyt_c-like_dom"/>
</dbReference>
<dbReference type="EC" id="7.1.1.8" evidence="2 17"/>
<comment type="caution">
    <text evidence="21">The sequence shown here is derived from an EMBL/GenBank/DDBJ whole genome shotgun (WGS) entry which is preliminary data.</text>
</comment>
<dbReference type="PANTHER" id="PTHR33751:SF13">
    <property type="entry name" value="CYTOCHROME BC1 COMPLEX CYTOCHROME C SUBUNIT"/>
    <property type="match status" value="1"/>
</dbReference>
<dbReference type="InterPro" id="IPR009152">
    <property type="entry name" value="bc1_cytC-su"/>
</dbReference>
<evidence type="ECO:0000256" key="19">
    <source>
        <dbReference type="PIRSR" id="PIRSR000007-51"/>
    </source>
</evidence>
<evidence type="ECO:0000256" key="9">
    <source>
        <dbReference type="ARBA" id="ARBA00022723"/>
    </source>
</evidence>
<keyword evidence="22" id="KW-1185">Reference proteome</keyword>
<feature type="transmembrane region" description="Helical" evidence="17">
    <location>
        <begin position="12"/>
        <end position="32"/>
    </location>
</feature>
<evidence type="ECO:0000256" key="4">
    <source>
        <dbReference type="ARBA" id="ARBA00022448"/>
    </source>
</evidence>
<dbReference type="Pfam" id="PF13442">
    <property type="entry name" value="Cytochrome_CBB3"/>
    <property type="match status" value="2"/>
</dbReference>
<evidence type="ECO:0000256" key="8">
    <source>
        <dbReference type="ARBA" id="ARBA00022692"/>
    </source>
</evidence>
<dbReference type="GO" id="GO:0020037">
    <property type="term" value="F:heme binding"/>
    <property type="evidence" value="ECO:0007669"/>
    <property type="project" value="UniProtKB-UniRule"/>
</dbReference>
<keyword evidence="6 17" id="KW-0349">Heme</keyword>
<feature type="binding site" description="covalent" evidence="18">
    <location>
        <position position="188"/>
    </location>
    <ligand>
        <name>heme c</name>
        <dbReference type="ChEBI" id="CHEBI:61717"/>
        <label>2</label>
    </ligand>
</feature>
<keyword evidence="9 17" id="KW-0479">Metal-binding</keyword>
<proteinExistence type="predicted"/>
<evidence type="ECO:0000256" key="18">
    <source>
        <dbReference type="PIRSR" id="PIRSR000007-50"/>
    </source>
</evidence>
<evidence type="ECO:0000259" key="20">
    <source>
        <dbReference type="PROSITE" id="PS51007"/>
    </source>
</evidence>
<evidence type="ECO:0000313" key="22">
    <source>
        <dbReference type="Proteomes" id="UP000572680"/>
    </source>
</evidence>
<dbReference type="InterPro" id="IPR036909">
    <property type="entry name" value="Cyt_c-like_dom_sf"/>
</dbReference>
<feature type="transmembrane region" description="Helical" evidence="17">
    <location>
        <begin position="275"/>
        <end position="294"/>
    </location>
</feature>
<evidence type="ECO:0000256" key="6">
    <source>
        <dbReference type="ARBA" id="ARBA00022617"/>
    </source>
</evidence>
<comment type="catalytic activity">
    <reaction evidence="16 17">
        <text>a quinol + 2 Fe(III)-[cytochrome c](out) = a quinone + 2 Fe(II)-[cytochrome c](out) + 2 H(+)(out)</text>
        <dbReference type="Rhea" id="RHEA:11484"/>
        <dbReference type="Rhea" id="RHEA-COMP:10350"/>
        <dbReference type="Rhea" id="RHEA-COMP:14399"/>
        <dbReference type="ChEBI" id="CHEBI:15378"/>
        <dbReference type="ChEBI" id="CHEBI:24646"/>
        <dbReference type="ChEBI" id="CHEBI:29033"/>
        <dbReference type="ChEBI" id="CHEBI:29034"/>
        <dbReference type="ChEBI" id="CHEBI:132124"/>
        <dbReference type="EC" id="7.1.1.8"/>
    </reaction>
</comment>
<dbReference type="PIRSF" id="PIRSF000007">
    <property type="entry name" value="Ubiq_cycred_cyc"/>
    <property type="match status" value="1"/>
</dbReference>
<evidence type="ECO:0000256" key="7">
    <source>
        <dbReference type="ARBA" id="ARBA00022660"/>
    </source>
</evidence>
<keyword evidence="8 17" id="KW-0812">Transmembrane</keyword>
<evidence type="ECO:0000256" key="16">
    <source>
        <dbReference type="ARBA" id="ARBA00029351"/>
    </source>
</evidence>
<evidence type="ECO:0000313" key="21">
    <source>
        <dbReference type="EMBL" id="MBA8953476.1"/>
    </source>
</evidence>
<dbReference type="AlphaFoldDB" id="A0A7W3LSE9"/>
<evidence type="ECO:0000256" key="14">
    <source>
        <dbReference type="ARBA" id="ARBA00023004"/>
    </source>
</evidence>
<name>A0A7W3LSE9_ACTNM</name>
<keyword evidence="5 17" id="KW-1003">Cell membrane</keyword>
<feature type="binding site" description="covalent" evidence="18">
    <location>
        <position position="65"/>
    </location>
    <ligand>
        <name>heme c</name>
        <dbReference type="ChEBI" id="CHEBI:61717"/>
        <label>1</label>
    </ligand>
</feature>
<dbReference type="GO" id="GO:0005886">
    <property type="term" value="C:plasma membrane"/>
    <property type="evidence" value="ECO:0007669"/>
    <property type="project" value="UniProtKB-SubCell"/>
</dbReference>
<evidence type="ECO:0000256" key="17">
    <source>
        <dbReference type="PIRNR" id="PIRNR000007"/>
    </source>
</evidence>
<organism evidence="21 22">
    <name type="scientific">Actinomadura namibiensis</name>
    <dbReference type="NCBI Taxonomy" id="182080"/>
    <lineage>
        <taxon>Bacteria</taxon>
        <taxon>Bacillati</taxon>
        <taxon>Actinomycetota</taxon>
        <taxon>Actinomycetes</taxon>
        <taxon>Streptosporangiales</taxon>
        <taxon>Thermomonosporaceae</taxon>
        <taxon>Actinomadura</taxon>
    </lineage>
</organism>
<dbReference type="Proteomes" id="UP000572680">
    <property type="component" value="Unassembled WGS sequence"/>
</dbReference>